<evidence type="ECO:0000256" key="2">
    <source>
        <dbReference type="SAM" id="Phobius"/>
    </source>
</evidence>
<organism evidence="3 4">
    <name type="scientific">Gymnopus androsaceus JB14</name>
    <dbReference type="NCBI Taxonomy" id="1447944"/>
    <lineage>
        <taxon>Eukaryota</taxon>
        <taxon>Fungi</taxon>
        <taxon>Dikarya</taxon>
        <taxon>Basidiomycota</taxon>
        <taxon>Agaricomycotina</taxon>
        <taxon>Agaricomycetes</taxon>
        <taxon>Agaricomycetidae</taxon>
        <taxon>Agaricales</taxon>
        <taxon>Marasmiineae</taxon>
        <taxon>Omphalotaceae</taxon>
        <taxon>Gymnopus</taxon>
    </lineage>
</organism>
<feature type="transmembrane region" description="Helical" evidence="2">
    <location>
        <begin position="49"/>
        <end position="72"/>
    </location>
</feature>
<accession>A0A6A4H9Y0</accession>
<feature type="transmembrane region" description="Helical" evidence="2">
    <location>
        <begin position="92"/>
        <end position="114"/>
    </location>
</feature>
<keyword evidence="2" id="KW-1133">Transmembrane helix</keyword>
<sequence length="266" mass="29596">MLPVLQQTYTSRDVWEKDTVFVDALWTTSLVISDAFICYRTYIVWDRNIYTQIIPILLLCGNIVVMVLRIRIEGNSTLGLTNPVKYFVELGNMSMIFEVLTLVLNLLNTGMIAYRIWSVRKGTHNSRMVRSDMLTNLVTVLVESAAIYTVVLVVDIVLLVYGNALLLVFIDIQTPIIGIVFSNIIIRVTEGSAFGSSSGTGGNGSRDRVTWPRATIRSGGPVPTEINMQTIISTHSDRVEAGDRESDIDKSYMDLETGIPPRTGDL</sequence>
<keyword evidence="2" id="KW-0812">Transmembrane</keyword>
<proteinExistence type="predicted"/>
<dbReference type="OrthoDB" id="2751465at2759"/>
<gene>
    <name evidence="3" type="ORF">BT96DRAFT_998544</name>
</gene>
<evidence type="ECO:0000313" key="4">
    <source>
        <dbReference type="Proteomes" id="UP000799118"/>
    </source>
</evidence>
<dbReference type="EMBL" id="ML769550">
    <property type="protein sequence ID" value="KAE9394428.1"/>
    <property type="molecule type" value="Genomic_DNA"/>
</dbReference>
<feature type="transmembrane region" description="Helical" evidence="2">
    <location>
        <begin position="134"/>
        <end position="158"/>
    </location>
</feature>
<name>A0A6A4H9Y0_9AGAR</name>
<keyword evidence="4" id="KW-1185">Reference proteome</keyword>
<protein>
    <submittedName>
        <fullName evidence="3">Uncharacterized protein</fullName>
    </submittedName>
</protein>
<dbReference type="AlphaFoldDB" id="A0A6A4H9Y0"/>
<feature type="region of interest" description="Disordered" evidence="1">
    <location>
        <begin position="194"/>
        <end position="214"/>
    </location>
</feature>
<evidence type="ECO:0000313" key="3">
    <source>
        <dbReference type="EMBL" id="KAE9394428.1"/>
    </source>
</evidence>
<keyword evidence="2" id="KW-0472">Membrane</keyword>
<dbReference type="Proteomes" id="UP000799118">
    <property type="component" value="Unassembled WGS sequence"/>
</dbReference>
<reference evidence="3" key="1">
    <citation type="journal article" date="2019" name="Environ. Microbiol.">
        <title>Fungal ecological strategies reflected in gene transcription - a case study of two litter decomposers.</title>
        <authorList>
            <person name="Barbi F."/>
            <person name="Kohler A."/>
            <person name="Barry K."/>
            <person name="Baskaran P."/>
            <person name="Daum C."/>
            <person name="Fauchery L."/>
            <person name="Ihrmark K."/>
            <person name="Kuo A."/>
            <person name="LaButti K."/>
            <person name="Lipzen A."/>
            <person name="Morin E."/>
            <person name="Grigoriev I.V."/>
            <person name="Henrissat B."/>
            <person name="Lindahl B."/>
            <person name="Martin F."/>
        </authorList>
    </citation>
    <scope>NUCLEOTIDE SEQUENCE</scope>
    <source>
        <strain evidence="3">JB14</strain>
    </source>
</reference>
<evidence type="ECO:0000256" key="1">
    <source>
        <dbReference type="SAM" id="MobiDB-lite"/>
    </source>
</evidence>
<feature type="transmembrane region" description="Helical" evidence="2">
    <location>
        <begin position="164"/>
        <end position="186"/>
    </location>
</feature>